<feature type="domain" description="Xaa-Pro dipeptidyl-peptidase C-terminal" evidence="2">
    <location>
        <begin position="288"/>
        <end position="539"/>
    </location>
</feature>
<dbReference type="InterPro" id="IPR008979">
    <property type="entry name" value="Galactose-bd-like_sf"/>
</dbReference>
<accession>A0A418WU52</accession>
<evidence type="ECO:0000259" key="2">
    <source>
        <dbReference type="SMART" id="SM00939"/>
    </source>
</evidence>
<dbReference type="Proteomes" id="UP000284605">
    <property type="component" value="Unassembled WGS sequence"/>
</dbReference>
<dbReference type="PANTHER" id="PTHR43056">
    <property type="entry name" value="PEPTIDASE S9 PROLYL OLIGOPEPTIDASE"/>
    <property type="match status" value="1"/>
</dbReference>
<dbReference type="OrthoDB" id="9806163at2"/>
<dbReference type="InterPro" id="IPR013736">
    <property type="entry name" value="Xaa-Pro_dipept_C"/>
</dbReference>
<dbReference type="InterPro" id="IPR000383">
    <property type="entry name" value="Xaa-Pro-like_dom"/>
</dbReference>
<dbReference type="PANTHER" id="PTHR43056:SF10">
    <property type="entry name" value="COCE_NOND FAMILY, PUTATIVE (AFU_ORTHOLOGUE AFUA_7G00600)-RELATED"/>
    <property type="match status" value="1"/>
</dbReference>
<dbReference type="Gene3D" id="3.40.50.1820">
    <property type="entry name" value="alpha/beta hydrolase"/>
    <property type="match status" value="1"/>
</dbReference>
<sequence>MQPTSSLDHPHPHEQIWIPLPDGARLCARLWQPAGDVRVPAVIEWIPYRCTDATAVGDSMMHGYFAADGIASLRIDIRGSGNSDGVLTDEYLANEQDDAVAAIAWIAAQPWCNGAVGLIGISWGGFAALQIAARRPPALKAIVTACSTDDRYRDDVHYMGGCLLNDGISWGAGLFTQIARPPDPAQVGERWREMWQERLEGIAPPLESWLAHPSRDAFWRHGSVCEDYAAIQCPVFAVGGWTDGYSDAILRLMTHLDVPRRGLIGPWTHVYPNFGMPGPAIGFLQECVAWWRRWLVDREDPAPVRDETLLQVWIGEKLEADAKCLRIDGRWAALDRWPIAGGQHRLHFGTGTLQADASDAAPVLVDSPQDCGLVSGEWCPLDGGGEGPEFQSDQRPDDGRSLCFDTGPLDAPFDILGAPILTLRLAMTTPATTLAARLCEVTPDGRSSRVTYGLLRLKAPSIDTPFDLEFPLKAVGYRFGAGNRIRLALSNAYWPLAWPEAAHAPWRLWPAESALTLPLRMPEIEQMAPVFGPAVSAPPIPYETVTPERSQRLVTQDLASGETTLAVLFDRPTTRLGALRFGGQGAERYTIKADDPASAQTAIEREAWFERPGWKVTIRTSTRLRYAGNLLELTSSLTALEGDQPVFSREWNRCFPRDVEA</sequence>
<dbReference type="NCBIfam" id="TIGR00976">
    <property type="entry name" value="CocE_NonD"/>
    <property type="match status" value="1"/>
</dbReference>
<comment type="caution">
    <text evidence="3">The sequence shown here is derived from an EMBL/GenBank/DDBJ whole genome shotgun (WGS) entry which is preliminary data.</text>
</comment>
<evidence type="ECO:0000313" key="3">
    <source>
        <dbReference type="EMBL" id="RJF94737.1"/>
    </source>
</evidence>
<dbReference type="Gene3D" id="1.10.3020.10">
    <property type="entry name" value="alpha-amino acid ester hydrolase ( Helical cap domain)"/>
    <property type="match status" value="1"/>
</dbReference>
<evidence type="ECO:0000313" key="4">
    <source>
        <dbReference type="Proteomes" id="UP000284605"/>
    </source>
</evidence>
<dbReference type="InterPro" id="IPR029058">
    <property type="entry name" value="AB_hydrolase_fold"/>
</dbReference>
<keyword evidence="1 3" id="KW-0378">Hydrolase</keyword>
<protein>
    <submittedName>
        <fullName evidence="3">CocE/NonD family hydrolase</fullName>
    </submittedName>
</protein>
<keyword evidence="4" id="KW-1185">Reference proteome</keyword>
<dbReference type="InterPro" id="IPR050585">
    <property type="entry name" value="Xaa-Pro_dipeptidyl-ppase/CocE"/>
</dbReference>
<evidence type="ECO:0000256" key="1">
    <source>
        <dbReference type="ARBA" id="ARBA00022801"/>
    </source>
</evidence>
<dbReference type="Pfam" id="PF08530">
    <property type="entry name" value="PepX_C"/>
    <property type="match status" value="1"/>
</dbReference>
<dbReference type="Gene3D" id="2.60.120.260">
    <property type="entry name" value="Galactose-binding domain-like"/>
    <property type="match status" value="1"/>
</dbReference>
<dbReference type="GO" id="GO:0008239">
    <property type="term" value="F:dipeptidyl-peptidase activity"/>
    <property type="evidence" value="ECO:0007669"/>
    <property type="project" value="InterPro"/>
</dbReference>
<dbReference type="SMART" id="SM00939">
    <property type="entry name" value="PepX_C"/>
    <property type="match status" value="1"/>
</dbReference>
<organism evidence="3 4">
    <name type="scientific">Oleomonas cavernae</name>
    <dbReference type="NCBI Taxonomy" id="2320859"/>
    <lineage>
        <taxon>Bacteria</taxon>
        <taxon>Pseudomonadati</taxon>
        <taxon>Pseudomonadota</taxon>
        <taxon>Alphaproteobacteria</taxon>
        <taxon>Acetobacterales</taxon>
        <taxon>Acetobacteraceae</taxon>
        <taxon>Oleomonas</taxon>
    </lineage>
</organism>
<dbReference type="Pfam" id="PF02129">
    <property type="entry name" value="Peptidase_S15"/>
    <property type="match status" value="1"/>
</dbReference>
<dbReference type="InterPro" id="IPR005674">
    <property type="entry name" value="CocE/Ser_esterase"/>
</dbReference>
<dbReference type="RefSeq" id="WP_119776162.1">
    <property type="nucleotide sequence ID" value="NZ_QYUK01000008.1"/>
</dbReference>
<gene>
    <name evidence="3" type="ORF">D3874_02670</name>
</gene>
<dbReference type="SUPFAM" id="SSF53474">
    <property type="entry name" value="alpha/beta-Hydrolases"/>
    <property type="match status" value="1"/>
</dbReference>
<name>A0A418WU52_9PROT</name>
<dbReference type="SUPFAM" id="SSF49785">
    <property type="entry name" value="Galactose-binding domain-like"/>
    <property type="match status" value="1"/>
</dbReference>
<dbReference type="EMBL" id="QYUK01000008">
    <property type="protein sequence ID" value="RJF94737.1"/>
    <property type="molecule type" value="Genomic_DNA"/>
</dbReference>
<dbReference type="AlphaFoldDB" id="A0A418WU52"/>
<proteinExistence type="predicted"/>
<reference evidence="3 4" key="1">
    <citation type="submission" date="2018-09" db="EMBL/GenBank/DDBJ databases">
        <authorList>
            <person name="Zhu H."/>
        </authorList>
    </citation>
    <scope>NUCLEOTIDE SEQUENCE [LARGE SCALE GENOMIC DNA]</scope>
    <source>
        <strain evidence="3 4">K1W22B-8</strain>
    </source>
</reference>